<gene>
    <name evidence="1" type="ORF">RM533_09855</name>
</gene>
<dbReference type="Proteomes" id="UP001259803">
    <property type="component" value="Unassembled WGS sequence"/>
</dbReference>
<comment type="caution">
    <text evidence="1">The sequence shown here is derived from an EMBL/GenBank/DDBJ whole genome shotgun (WGS) entry which is preliminary data.</text>
</comment>
<proteinExistence type="predicted"/>
<evidence type="ECO:0000313" key="2">
    <source>
        <dbReference type="Proteomes" id="UP001259803"/>
    </source>
</evidence>
<accession>A0ABU2ZIQ6</accession>
<protein>
    <submittedName>
        <fullName evidence="1">Uncharacterized protein</fullName>
    </submittedName>
</protein>
<name>A0ABU2ZIQ6_9SPHN</name>
<evidence type="ECO:0000313" key="1">
    <source>
        <dbReference type="EMBL" id="MDT0576491.1"/>
    </source>
</evidence>
<keyword evidence="2" id="KW-1185">Reference proteome</keyword>
<reference evidence="1 2" key="1">
    <citation type="submission" date="2023-09" db="EMBL/GenBank/DDBJ databases">
        <authorList>
            <person name="Rey-Velasco X."/>
        </authorList>
    </citation>
    <scope>NUCLEOTIDE SEQUENCE [LARGE SCALE GENOMIC DNA]</scope>
    <source>
        <strain evidence="1 2">F390</strain>
    </source>
</reference>
<sequence>MNAFFGAFMKAVGLMDDQTGKPTLEGWAVLLMLVATRTRDDADERIGLDWIAATKGLARGPQRGDAADLVVRREQVAARMAHHFDTDVIDGERVIKLIGLRITRAVPVRSTLWTLSWPERYRYAGDRFYLRLLERIDRWDAWSERVTKQGSRALTEHLMKLAFCDRFADLGSEVRPNCWRA</sequence>
<organism evidence="1 2">
    <name type="scientific">Croceicoccus esteveae</name>
    <dbReference type="NCBI Taxonomy" id="3075597"/>
    <lineage>
        <taxon>Bacteria</taxon>
        <taxon>Pseudomonadati</taxon>
        <taxon>Pseudomonadota</taxon>
        <taxon>Alphaproteobacteria</taxon>
        <taxon>Sphingomonadales</taxon>
        <taxon>Erythrobacteraceae</taxon>
        <taxon>Croceicoccus</taxon>
    </lineage>
</organism>
<dbReference type="EMBL" id="JAVRHS010000008">
    <property type="protein sequence ID" value="MDT0576491.1"/>
    <property type="molecule type" value="Genomic_DNA"/>
</dbReference>
<dbReference type="RefSeq" id="WP_311341071.1">
    <property type="nucleotide sequence ID" value="NZ_JAVRHS010000008.1"/>
</dbReference>